<reference evidence="2" key="1">
    <citation type="submission" date="2020-05" db="EMBL/GenBank/DDBJ databases">
        <title>WGS assembly of Panicum virgatum.</title>
        <authorList>
            <person name="Lovell J.T."/>
            <person name="Jenkins J."/>
            <person name="Shu S."/>
            <person name="Juenger T.E."/>
            <person name="Schmutz J."/>
        </authorList>
    </citation>
    <scope>NUCLEOTIDE SEQUENCE</scope>
    <source>
        <strain evidence="2">AP13</strain>
    </source>
</reference>
<organism evidence="2 3">
    <name type="scientific">Panicum virgatum</name>
    <name type="common">Blackwell switchgrass</name>
    <dbReference type="NCBI Taxonomy" id="38727"/>
    <lineage>
        <taxon>Eukaryota</taxon>
        <taxon>Viridiplantae</taxon>
        <taxon>Streptophyta</taxon>
        <taxon>Embryophyta</taxon>
        <taxon>Tracheophyta</taxon>
        <taxon>Spermatophyta</taxon>
        <taxon>Magnoliopsida</taxon>
        <taxon>Liliopsida</taxon>
        <taxon>Poales</taxon>
        <taxon>Poaceae</taxon>
        <taxon>PACMAD clade</taxon>
        <taxon>Panicoideae</taxon>
        <taxon>Panicodae</taxon>
        <taxon>Paniceae</taxon>
        <taxon>Panicinae</taxon>
        <taxon>Panicum</taxon>
        <taxon>Panicum sect. Hiantes</taxon>
    </lineage>
</organism>
<dbReference type="Proteomes" id="UP000823388">
    <property type="component" value="Chromosome 9N"/>
</dbReference>
<keyword evidence="1" id="KW-0732">Signal</keyword>
<gene>
    <name evidence="2" type="ORF">PVAP13_9NG596214</name>
</gene>
<accession>A0A8T0MTI6</accession>
<feature type="signal peptide" evidence="1">
    <location>
        <begin position="1"/>
        <end position="25"/>
    </location>
</feature>
<protein>
    <submittedName>
        <fullName evidence="2">Uncharacterized protein</fullName>
    </submittedName>
</protein>
<evidence type="ECO:0000256" key="1">
    <source>
        <dbReference type="SAM" id="SignalP"/>
    </source>
</evidence>
<comment type="caution">
    <text evidence="2">The sequence shown here is derived from an EMBL/GenBank/DDBJ whole genome shotgun (WGS) entry which is preliminary data.</text>
</comment>
<sequence>MTSIGLLGKIFSIAILFRTLQIDQATPGKRKRPSLKSVLNIPMSLSPINSSQELGKTPPNTSLRQAQTNLASEQLNKM</sequence>
<feature type="chain" id="PRO_5035866449" evidence="1">
    <location>
        <begin position="26"/>
        <end position="78"/>
    </location>
</feature>
<dbReference type="AlphaFoldDB" id="A0A8T0MTI6"/>
<name>A0A8T0MTI6_PANVG</name>
<evidence type="ECO:0000313" key="3">
    <source>
        <dbReference type="Proteomes" id="UP000823388"/>
    </source>
</evidence>
<dbReference type="EMBL" id="CM029054">
    <property type="protein sequence ID" value="KAG2540781.1"/>
    <property type="molecule type" value="Genomic_DNA"/>
</dbReference>
<proteinExistence type="predicted"/>
<evidence type="ECO:0000313" key="2">
    <source>
        <dbReference type="EMBL" id="KAG2540781.1"/>
    </source>
</evidence>
<keyword evidence="3" id="KW-1185">Reference proteome</keyword>